<dbReference type="GO" id="GO:0005829">
    <property type="term" value="C:cytosol"/>
    <property type="evidence" value="ECO:0007669"/>
    <property type="project" value="TreeGrafter"/>
</dbReference>
<dbReference type="PANTHER" id="PTHR23152:SF4">
    <property type="entry name" value="2-OXOADIPATE DEHYDROGENASE COMPLEX COMPONENT E1"/>
    <property type="match status" value="1"/>
</dbReference>
<dbReference type="GO" id="GO:0045252">
    <property type="term" value="C:oxoglutarate dehydrogenase complex"/>
    <property type="evidence" value="ECO:0007669"/>
    <property type="project" value="TreeGrafter"/>
</dbReference>
<evidence type="ECO:0000259" key="5">
    <source>
        <dbReference type="Pfam" id="PF16870"/>
    </source>
</evidence>
<dbReference type="InterPro" id="IPR031717">
    <property type="entry name" value="ODO-1/KGD_C"/>
</dbReference>
<dbReference type="EC" id="1.2.4.2" evidence="6"/>
<evidence type="ECO:0000313" key="6">
    <source>
        <dbReference type="EMBL" id="SQC88658.1"/>
    </source>
</evidence>
<reference evidence="6 7" key="1">
    <citation type="submission" date="2018-06" db="EMBL/GenBank/DDBJ databases">
        <authorList>
            <consortium name="Pathogen Informatics"/>
            <person name="Doyle S."/>
        </authorList>
    </citation>
    <scope>NUCLEOTIDE SEQUENCE [LARGE SCALE GENOMIC DNA]</scope>
    <source>
        <strain evidence="6 7">NCTC9645</strain>
    </source>
</reference>
<dbReference type="AlphaFoldDB" id="A0A2X3I7Z2"/>
<dbReference type="Gene3D" id="3.40.50.11610">
    <property type="entry name" value="Multifunctional 2-oxoglutarate metabolism enzyme, C-terminal domain"/>
    <property type="match status" value="1"/>
</dbReference>
<dbReference type="GO" id="GO:0030976">
    <property type="term" value="F:thiamine pyrophosphate binding"/>
    <property type="evidence" value="ECO:0007669"/>
    <property type="project" value="InterPro"/>
</dbReference>
<dbReference type="Pfam" id="PF16870">
    <property type="entry name" value="OxoGdeHyase_C"/>
    <property type="match status" value="1"/>
</dbReference>
<feature type="region of interest" description="Disordered" evidence="4">
    <location>
        <begin position="78"/>
        <end position="100"/>
    </location>
</feature>
<dbReference type="InterPro" id="IPR042179">
    <property type="entry name" value="KGD_C_sf"/>
</dbReference>
<name>A0A2X3I7Z2_KLEPN</name>
<keyword evidence="3" id="KW-0786">Thiamine pyrophosphate</keyword>
<sequence>MLRRQALRGMRRPLVVMSPKSLLRHPLAVSSMDELANGTFLPAIGEIDQLDPQAVKRVVLCSGKVYYDLLEQRRKNEQKMSLSFVSSSSIRSRIRRCRKR</sequence>
<gene>
    <name evidence="6" type="primary">sucA_2</name>
    <name evidence="6" type="ORF">NCTC9645_06816</name>
</gene>
<dbReference type="GO" id="GO:0006099">
    <property type="term" value="P:tricarboxylic acid cycle"/>
    <property type="evidence" value="ECO:0007669"/>
    <property type="project" value="TreeGrafter"/>
</dbReference>
<feature type="domain" description="2-oxoglutarate dehydrogenase E1 component/KDG C-terminal" evidence="5">
    <location>
        <begin position="29"/>
        <end position="81"/>
    </location>
</feature>
<comment type="cofactor">
    <cofactor evidence="1">
        <name>thiamine diphosphate</name>
        <dbReference type="ChEBI" id="CHEBI:58937"/>
    </cofactor>
</comment>
<dbReference type="PANTHER" id="PTHR23152">
    <property type="entry name" value="2-OXOGLUTARATE DEHYDROGENASE"/>
    <property type="match status" value="1"/>
</dbReference>
<accession>A0A2X3I7Z2</accession>
<evidence type="ECO:0000256" key="2">
    <source>
        <dbReference type="ARBA" id="ARBA00023002"/>
    </source>
</evidence>
<keyword evidence="2 6" id="KW-0560">Oxidoreductase</keyword>
<organism evidence="6 7">
    <name type="scientific">Klebsiella pneumoniae</name>
    <dbReference type="NCBI Taxonomy" id="573"/>
    <lineage>
        <taxon>Bacteria</taxon>
        <taxon>Pseudomonadati</taxon>
        <taxon>Pseudomonadota</taxon>
        <taxon>Gammaproteobacteria</taxon>
        <taxon>Enterobacterales</taxon>
        <taxon>Enterobacteriaceae</taxon>
        <taxon>Klebsiella/Raoultella group</taxon>
        <taxon>Klebsiella</taxon>
        <taxon>Klebsiella pneumoniae complex</taxon>
    </lineage>
</organism>
<evidence type="ECO:0000313" key="7">
    <source>
        <dbReference type="Proteomes" id="UP000250675"/>
    </source>
</evidence>
<dbReference type="EMBL" id="UASO01000012">
    <property type="protein sequence ID" value="SQC88658.1"/>
    <property type="molecule type" value="Genomic_DNA"/>
</dbReference>
<feature type="compositionally biased region" description="Low complexity" evidence="4">
    <location>
        <begin position="81"/>
        <end position="91"/>
    </location>
</feature>
<evidence type="ECO:0000256" key="4">
    <source>
        <dbReference type="SAM" id="MobiDB-lite"/>
    </source>
</evidence>
<dbReference type="Gene3D" id="3.40.50.12470">
    <property type="match status" value="1"/>
</dbReference>
<proteinExistence type="predicted"/>
<evidence type="ECO:0000256" key="1">
    <source>
        <dbReference type="ARBA" id="ARBA00001964"/>
    </source>
</evidence>
<dbReference type="GO" id="GO:0004591">
    <property type="term" value="F:oxoglutarate dehydrogenase (succinyl-transferring) activity"/>
    <property type="evidence" value="ECO:0007669"/>
    <property type="project" value="UniProtKB-EC"/>
</dbReference>
<dbReference type="Proteomes" id="UP000250675">
    <property type="component" value="Unassembled WGS sequence"/>
</dbReference>
<evidence type="ECO:0000256" key="3">
    <source>
        <dbReference type="ARBA" id="ARBA00023052"/>
    </source>
</evidence>
<dbReference type="InterPro" id="IPR011603">
    <property type="entry name" value="2oxoglutarate_DH_E1"/>
</dbReference>
<protein>
    <submittedName>
        <fullName evidence="6">2-oxoglutarate dehydrogenase E1 component</fullName>
        <ecNumber evidence="6">1.2.4.2</ecNumber>
    </submittedName>
</protein>